<evidence type="ECO:0008006" key="3">
    <source>
        <dbReference type="Google" id="ProtNLM"/>
    </source>
</evidence>
<dbReference type="AlphaFoldDB" id="A0A1B7T9C1"/>
<dbReference type="EMBL" id="LXPE01000147">
    <property type="protein sequence ID" value="OBA25317.1"/>
    <property type="molecule type" value="Genomic_DNA"/>
</dbReference>
<dbReference type="InterPro" id="IPR011990">
    <property type="entry name" value="TPR-like_helical_dom_sf"/>
</dbReference>
<organism evidence="1 2">
    <name type="scientific">Hanseniaspora valbyensis NRRL Y-1626</name>
    <dbReference type="NCBI Taxonomy" id="766949"/>
    <lineage>
        <taxon>Eukaryota</taxon>
        <taxon>Fungi</taxon>
        <taxon>Dikarya</taxon>
        <taxon>Ascomycota</taxon>
        <taxon>Saccharomycotina</taxon>
        <taxon>Saccharomycetes</taxon>
        <taxon>Saccharomycodales</taxon>
        <taxon>Saccharomycodaceae</taxon>
        <taxon>Hanseniaspora</taxon>
    </lineage>
</organism>
<sequence length="333" mass="38438">MSSNIYNIKKNYYIGSYQSNIELPEGENLYYKALSIIDNYINNGSTNNESLTFEYEQLIVKNDDDKLSVLLFKYVSVLDNKAGEGVLDDIDLRTDIMTIEDSELLNYSLAVYFKIMIKTETSLEEVFKQLSFVYKTLIKDLLSSETDTLYPYMEVTFLLGSITAYLQNWEYLQGLVEFLNGKVDISSEDEIMLSFLEFINALSTMNAESKDSSFYFVEDLIFNNSGNNNNIFIDLLMINLHLANKNYDEVEQLINKINSQEGVSKDGAFYEYFLIANINYRLQLNDSNKEIIDSLREELANVCELNGTNEKNPYLVKHNELSAKFDEITTIYL</sequence>
<name>A0A1B7T9C1_9ASCO</name>
<dbReference type="Gene3D" id="1.25.40.10">
    <property type="entry name" value="Tetratricopeptide repeat domain"/>
    <property type="match status" value="1"/>
</dbReference>
<reference evidence="2" key="1">
    <citation type="journal article" date="2016" name="Proc. Natl. Acad. Sci. U.S.A.">
        <title>Comparative genomics of biotechnologically important yeasts.</title>
        <authorList>
            <person name="Riley R."/>
            <person name="Haridas S."/>
            <person name="Wolfe K.H."/>
            <person name="Lopes M.R."/>
            <person name="Hittinger C.T."/>
            <person name="Goeker M."/>
            <person name="Salamov A.A."/>
            <person name="Wisecaver J.H."/>
            <person name="Long T.M."/>
            <person name="Calvey C.H."/>
            <person name="Aerts A.L."/>
            <person name="Barry K.W."/>
            <person name="Choi C."/>
            <person name="Clum A."/>
            <person name="Coughlan A.Y."/>
            <person name="Deshpande S."/>
            <person name="Douglass A.P."/>
            <person name="Hanson S.J."/>
            <person name="Klenk H.-P."/>
            <person name="LaButti K.M."/>
            <person name="Lapidus A."/>
            <person name="Lindquist E.A."/>
            <person name="Lipzen A.M."/>
            <person name="Meier-Kolthoff J.P."/>
            <person name="Ohm R.A."/>
            <person name="Otillar R.P."/>
            <person name="Pangilinan J.L."/>
            <person name="Peng Y."/>
            <person name="Rokas A."/>
            <person name="Rosa C.A."/>
            <person name="Scheuner C."/>
            <person name="Sibirny A.A."/>
            <person name="Slot J.C."/>
            <person name="Stielow J.B."/>
            <person name="Sun H."/>
            <person name="Kurtzman C.P."/>
            <person name="Blackwell M."/>
            <person name="Grigoriev I.V."/>
            <person name="Jeffries T.W."/>
        </authorList>
    </citation>
    <scope>NUCLEOTIDE SEQUENCE [LARGE SCALE GENOMIC DNA]</scope>
    <source>
        <strain evidence="2">NRRL Y-1626</strain>
    </source>
</reference>
<accession>A0A1B7T9C1</accession>
<dbReference type="OrthoDB" id="310217at2759"/>
<dbReference type="Proteomes" id="UP000092321">
    <property type="component" value="Unassembled WGS sequence"/>
</dbReference>
<protein>
    <recommendedName>
        <fullName evidence="3">Coatomer subunit epsilon</fullName>
    </recommendedName>
</protein>
<proteinExistence type="predicted"/>
<evidence type="ECO:0000313" key="2">
    <source>
        <dbReference type="Proteomes" id="UP000092321"/>
    </source>
</evidence>
<evidence type="ECO:0000313" key="1">
    <source>
        <dbReference type="EMBL" id="OBA25317.1"/>
    </source>
</evidence>
<gene>
    <name evidence="1" type="ORF">HANVADRAFT_3879</name>
</gene>
<keyword evidence="2" id="KW-1185">Reference proteome</keyword>
<comment type="caution">
    <text evidence="1">The sequence shown here is derived from an EMBL/GenBank/DDBJ whole genome shotgun (WGS) entry which is preliminary data.</text>
</comment>